<evidence type="ECO:0000259" key="1">
    <source>
        <dbReference type="Pfam" id="PF12146"/>
    </source>
</evidence>
<dbReference type="PANTHER" id="PTHR43265:SF1">
    <property type="entry name" value="ESTERASE ESTD"/>
    <property type="match status" value="1"/>
</dbReference>
<dbReference type="PANTHER" id="PTHR43265">
    <property type="entry name" value="ESTERASE ESTD"/>
    <property type="match status" value="1"/>
</dbReference>
<evidence type="ECO:0000313" key="3">
    <source>
        <dbReference type="Proteomes" id="UP000601099"/>
    </source>
</evidence>
<feature type="domain" description="Serine aminopeptidase S33" evidence="1">
    <location>
        <begin position="121"/>
        <end position="359"/>
    </location>
</feature>
<dbReference type="Pfam" id="PF12146">
    <property type="entry name" value="Hydrolase_4"/>
    <property type="match status" value="1"/>
</dbReference>
<sequence>MPLQKVNRMPMTVETRGDTVIIYAAEADSRFTGRLQKSGKALLGTWQQPGYKASMELTLAPPPAAVTKSFKFPPPYRVEEVVFTNTLANIRLAGTLTVPAGKGPFPAVLLLSDTGPQDRDGTLEQYRMFGLLGDYLTRRGIAVLRYDDRGVGQSQGSTAAATTADLVKDAQAGLNFLRTRPEIELTHIGLIGHGEGGNVALMAAAEPLPPAFVVLLAAYGIPGQDVLVQQQANIMRSVGMEAAQIDAMNKRQQAMMEIITQTADNTQAQAIVANMLRQSNTAIDNATALASAAELTTPWYRYFLSFNPQSVLPKVRCPVLALNGTKDLQAAPETNLTALEKGLKGNRDVTARKLPGVNHLFQADQAEWAMVEGKLQPSFSPVAQETIREWIIKHAKLEK</sequence>
<organism evidence="2 3">
    <name type="scientific">Hymenobacter guriensis</name>
    <dbReference type="NCBI Taxonomy" id="2793065"/>
    <lineage>
        <taxon>Bacteria</taxon>
        <taxon>Pseudomonadati</taxon>
        <taxon>Bacteroidota</taxon>
        <taxon>Cytophagia</taxon>
        <taxon>Cytophagales</taxon>
        <taxon>Hymenobacteraceae</taxon>
        <taxon>Hymenobacter</taxon>
    </lineage>
</organism>
<keyword evidence="2" id="KW-0378">Hydrolase</keyword>
<dbReference type="EMBL" id="JADWYK010000002">
    <property type="protein sequence ID" value="MBG8552885.1"/>
    <property type="molecule type" value="Genomic_DNA"/>
</dbReference>
<keyword evidence="3" id="KW-1185">Reference proteome</keyword>
<dbReference type="Proteomes" id="UP000601099">
    <property type="component" value="Unassembled WGS sequence"/>
</dbReference>
<reference evidence="2 3" key="1">
    <citation type="submission" date="2020-11" db="EMBL/GenBank/DDBJ databases">
        <title>Hymenobacter sp.</title>
        <authorList>
            <person name="Kim M.K."/>
        </authorList>
    </citation>
    <scope>NUCLEOTIDE SEQUENCE [LARGE SCALE GENOMIC DNA]</scope>
    <source>
        <strain evidence="2 3">BT594</strain>
    </source>
</reference>
<dbReference type="InterPro" id="IPR029058">
    <property type="entry name" value="AB_hydrolase_fold"/>
</dbReference>
<proteinExistence type="predicted"/>
<accession>A0ABS0KYS7</accession>
<dbReference type="InterPro" id="IPR053145">
    <property type="entry name" value="AB_hydrolase_Est10"/>
</dbReference>
<name>A0ABS0KYS7_9BACT</name>
<evidence type="ECO:0000313" key="2">
    <source>
        <dbReference type="EMBL" id="MBG8552885.1"/>
    </source>
</evidence>
<comment type="caution">
    <text evidence="2">The sequence shown here is derived from an EMBL/GenBank/DDBJ whole genome shotgun (WGS) entry which is preliminary data.</text>
</comment>
<dbReference type="GO" id="GO:0016787">
    <property type="term" value="F:hydrolase activity"/>
    <property type="evidence" value="ECO:0007669"/>
    <property type="project" value="UniProtKB-KW"/>
</dbReference>
<dbReference type="Gene3D" id="3.40.50.1820">
    <property type="entry name" value="alpha/beta hydrolase"/>
    <property type="match status" value="1"/>
</dbReference>
<dbReference type="InterPro" id="IPR022742">
    <property type="entry name" value="Hydrolase_4"/>
</dbReference>
<gene>
    <name evidence="2" type="ORF">I5L79_04960</name>
</gene>
<dbReference type="SUPFAM" id="SSF53474">
    <property type="entry name" value="alpha/beta-Hydrolases"/>
    <property type="match status" value="1"/>
</dbReference>
<protein>
    <submittedName>
        <fullName evidence="2">Alpha/beta hydrolase</fullName>
    </submittedName>
</protein>